<sequence length="184" mass="20577">MLPFHLTIEQELGNIFNSANSSTPYRITLAHLVSYNHNLPIIKMRATTLATGMALIATSLAIPCVTQMTYYNPTNKDDGRTEVRMCWDTETKSCRGNLAHLAADRRKNQVSTCTHNNGKLEWHLGTGWTIFGIDLFSFDIEVDVSQTDCTVIAYHPIFIKYVGLPLSVVRTDDKPESLVSVCPI</sequence>
<protein>
    <submittedName>
        <fullName evidence="1">Uncharacterized protein</fullName>
    </submittedName>
</protein>
<proteinExistence type="predicted"/>
<evidence type="ECO:0000313" key="1">
    <source>
        <dbReference type="EMBL" id="EFQ88881.1"/>
    </source>
</evidence>
<dbReference type="HOGENOM" id="CLU_126147_0_0_1"/>
<dbReference type="OrthoDB" id="3694355at2759"/>
<dbReference type="AlphaFoldDB" id="E3RZG2"/>
<evidence type="ECO:0000313" key="2">
    <source>
        <dbReference type="Proteomes" id="UP000001067"/>
    </source>
</evidence>
<dbReference type="KEGG" id="pte:PTT_15037"/>
<reference evidence="1 2" key="1">
    <citation type="journal article" date="2010" name="Genome Biol.">
        <title>A first genome assembly of the barley fungal pathogen Pyrenophora teres f. teres.</title>
        <authorList>
            <person name="Ellwood S.R."/>
            <person name="Liu Z."/>
            <person name="Syme R.A."/>
            <person name="Lai Z."/>
            <person name="Hane J.K."/>
            <person name="Keiper F."/>
            <person name="Moffat C.S."/>
            <person name="Oliver R.P."/>
            <person name="Friesen T.L."/>
        </authorList>
    </citation>
    <scope>NUCLEOTIDE SEQUENCE [LARGE SCALE GENOMIC DNA]</scope>
    <source>
        <strain evidence="1 2">0-1</strain>
    </source>
</reference>
<gene>
    <name evidence="1" type="ORF">PTT_15037</name>
</gene>
<name>E3RZG2_PYRTT</name>
<organism evidence="2">
    <name type="scientific">Pyrenophora teres f. teres (strain 0-1)</name>
    <name type="common">Barley net blotch fungus</name>
    <name type="synonym">Drechslera teres f. teres</name>
    <dbReference type="NCBI Taxonomy" id="861557"/>
    <lineage>
        <taxon>Eukaryota</taxon>
        <taxon>Fungi</taxon>
        <taxon>Dikarya</taxon>
        <taxon>Ascomycota</taxon>
        <taxon>Pezizomycotina</taxon>
        <taxon>Dothideomycetes</taxon>
        <taxon>Pleosporomycetidae</taxon>
        <taxon>Pleosporales</taxon>
        <taxon>Pleosporineae</taxon>
        <taxon>Pleosporaceae</taxon>
        <taxon>Pyrenophora</taxon>
    </lineage>
</organism>
<keyword evidence="2" id="KW-1185">Reference proteome</keyword>
<accession>E3RZG2</accession>
<dbReference type="Proteomes" id="UP000001067">
    <property type="component" value="Unassembled WGS sequence"/>
</dbReference>
<dbReference type="EMBL" id="GL536074">
    <property type="protein sequence ID" value="EFQ88881.1"/>
    <property type="molecule type" value="Genomic_DNA"/>
</dbReference>